<reference evidence="3" key="1">
    <citation type="submission" date="2020-08" db="EMBL/GenBank/DDBJ databases">
        <title>Whole genome shotgun sequence of Actinocatenispora sera NBRC 101916.</title>
        <authorList>
            <person name="Komaki H."/>
            <person name="Tamura T."/>
        </authorList>
    </citation>
    <scope>NUCLEOTIDE SEQUENCE</scope>
    <source>
        <strain evidence="3">NBRC 101916</strain>
    </source>
</reference>
<feature type="transmembrane region" description="Helical" evidence="2">
    <location>
        <begin position="329"/>
        <end position="347"/>
    </location>
</feature>
<feature type="transmembrane region" description="Helical" evidence="2">
    <location>
        <begin position="269"/>
        <end position="291"/>
    </location>
</feature>
<dbReference type="EMBL" id="AP023354">
    <property type="protein sequence ID" value="BCJ27147.1"/>
    <property type="molecule type" value="Genomic_DNA"/>
</dbReference>
<sequence length="563" mass="58427">MTSTRRAPARGGGTDTAERTPAAAPRTDSGGGQHSFVGTGTLVRLALRRDRLMVPIWLGVLFLLTIMSSLSVKDLFGSAASRDQLAGSAGATPATVAMYGPSWDVGTLGGLSTWKMNTMGTVLLGLLSIFVVTRHTRGDEEPGRLELIRAGVAGRYSALTAGVLVALLTNVVSIPLVGLGLMAGSVGAGPSFGYALALALVGFVFTGLAALTAQLTESSRAANGIAAAVLAVAFLLRALGDTTSQISWLDWLSPMGWLVRFRAFAPQPHWWLLAPPVVALLALLVVGYLLAGRRDLGAGLLPARLGRPAASRILSGPFGLAWRLHRGTLLGWSVGFAVLGGALGSVSNGLDDFAASKGVRDMLRALGGQQALVDSYLSFCMALAALVVAVYLIQSLLRMRSEETAYRAEPVLATPVARLRWAASHITVATLGGTWLLMLMGLFAGLGRGGDDVGHQIGRLLGAALAQLPAALVLAGITIALIGLLPRWSVAAWGLLGLFVAIGQFGDLLKLDQRVRDVSPFTHTPTVLGGTVTATPLIVLALVAIALTALGLVGLRRRDIGAA</sequence>
<feature type="transmembrane region" description="Helical" evidence="2">
    <location>
        <begin position="526"/>
        <end position="555"/>
    </location>
</feature>
<feature type="region of interest" description="Disordered" evidence="1">
    <location>
        <begin position="1"/>
        <end position="33"/>
    </location>
</feature>
<dbReference type="KEGG" id="aser:Asera_12550"/>
<proteinExistence type="predicted"/>
<keyword evidence="4" id="KW-1185">Reference proteome</keyword>
<feature type="transmembrane region" description="Helical" evidence="2">
    <location>
        <begin position="225"/>
        <end position="249"/>
    </location>
</feature>
<feature type="transmembrane region" description="Helical" evidence="2">
    <location>
        <begin position="52"/>
        <end position="72"/>
    </location>
</feature>
<evidence type="ECO:0000313" key="4">
    <source>
        <dbReference type="Proteomes" id="UP000680750"/>
    </source>
</evidence>
<dbReference type="OrthoDB" id="2014935at2"/>
<dbReference type="Proteomes" id="UP000680750">
    <property type="component" value="Chromosome"/>
</dbReference>
<accession>A0A810KW74</accession>
<gene>
    <name evidence="3" type="ORF">Asera_12550</name>
</gene>
<feature type="transmembrane region" description="Helical" evidence="2">
    <location>
        <begin position="192"/>
        <end position="213"/>
    </location>
</feature>
<keyword evidence="2" id="KW-0472">Membrane</keyword>
<organism evidence="3 4">
    <name type="scientific">Actinocatenispora sera</name>
    <dbReference type="NCBI Taxonomy" id="390989"/>
    <lineage>
        <taxon>Bacteria</taxon>
        <taxon>Bacillati</taxon>
        <taxon>Actinomycetota</taxon>
        <taxon>Actinomycetes</taxon>
        <taxon>Micromonosporales</taxon>
        <taxon>Micromonosporaceae</taxon>
        <taxon>Actinocatenispora</taxon>
    </lineage>
</organism>
<feature type="transmembrane region" description="Helical" evidence="2">
    <location>
        <begin position="426"/>
        <end position="446"/>
    </location>
</feature>
<evidence type="ECO:0000256" key="1">
    <source>
        <dbReference type="SAM" id="MobiDB-lite"/>
    </source>
</evidence>
<keyword evidence="2" id="KW-0812">Transmembrane</keyword>
<feature type="compositionally biased region" description="Low complexity" evidence="1">
    <location>
        <begin position="19"/>
        <end position="28"/>
    </location>
</feature>
<dbReference type="AlphaFoldDB" id="A0A810KW74"/>
<dbReference type="RefSeq" id="WP_030445381.1">
    <property type="nucleotide sequence ID" value="NZ_AP023354.1"/>
</dbReference>
<feature type="transmembrane region" description="Helical" evidence="2">
    <location>
        <begin position="116"/>
        <end position="135"/>
    </location>
</feature>
<feature type="transmembrane region" description="Helical" evidence="2">
    <location>
        <begin position="490"/>
        <end position="506"/>
    </location>
</feature>
<evidence type="ECO:0000256" key="2">
    <source>
        <dbReference type="SAM" id="Phobius"/>
    </source>
</evidence>
<evidence type="ECO:0000313" key="3">
    <source>
        <dbReference type="EMBL" id="BCJ27147.1"/>
    </source>
</evidence>
<keyword evidence="2" id="KW-1133">Transmembrane helix</keyword>
<protein>
    <submittedName>
        <fullName evidence="3">Exporter of polyketide antibiotics</fullName>
    </submittedName>
</protein>
<name>A0A810KW74_9ACTN</name>
<feature type="transmembrane region" description="Helical" evidence="2">
    <location>
        <begin position="466"/>
        <end position="485"/>
    </location>
</feature>
<feature type="transmembrane region" description="Helical" evidence="2">
    <location>
        <begin position="156"/>
        <end position="180"/>
    </location>
</feature>
<feature type="transmembrane region" description="Helical" evidence="2">
    <location>
        <begin position="376"/>
        <end position="397"/>
    </location>
</feature>